<reference evidence="2" key="1">
    <citation type="submission" date="2022-04" db="EMBL/GenBank/DDBJ databases">
        <title>A functionally conserved STORR gene fusion in Papaver species that diverged 16.8 million years ago.</title>
        <authorList>
            <person name="Catania T."/>
        </authorList>
    </citation>
    <scope>NUCLEOTIDE SEQUENCE</scope>
    <source>
        <strain evidence="2">S-188037</strain>
    </source>
</reference>
<protein>
    <submittedName>
        <fullName evidence="2">Uncharacterized protein</fullName>
    </submittedName>
</protein>
<dbReference type="AlphaFoldDB" id="A0AAD4S007"/>
<comment type="caution">
    <text evidence="2">The sequence shown here is derived from an EMBL/GenBank/DDBJ whole genome shotgun (WGS) entry which is preliminary data.</text>
</comment>
<evidence type="ECO:0000256" key="1">
    <source>
        <dbReference type="SAM" id="SignalP"/>
    </source>
</evidence>
<evidence type="ECO:0000313" key="2">
    <source>
        <dbReference type="EMBL" id="KAI3846113.1"/>
    </source>
</evidence>
<dbReference type="Proteomes" id="UP001202328">
    <property type="component" value="Unassembled WGS sequence"/>
</dbReference>
<keyword evidence="1" id="KW-0732">Signal</keyword>
<accession>A0AAD4S007</accession>
<sequence length="123" mass="13905">MDAAKLITTKKMFLFFVGCTLLIALHECTENIPRSSSPKEEEKMMKPTASANLDCNEMKCADQLPCWCCYERSKGTFCLPTEDSCKTVCKTIPPATHNKKHKFKMIKLSSFNYHGKNNCKIAS</sequence>
<keyword evidence="3" id="KW-1185">Reference proteome</keyword>
<organism evidence="2 3">
    <name type="scientific">Papaver atlanticum</name>
    <dbReference type="NCBI Taxonomy" id="357466"/>
    <lineage>
        <taxon>Eukaryota</taxon>
        <taxon>Viridiplantae</taxon>
        <taxon>Streptophyta</taxon>
        <taxon>Embryophyta</taxon>
        <taxon>Tracheophyta</taxon>
        <taxon>Spermatophyta</taxon>
        <taxon>Magnoliopsida</taxon>
        <taxon>Ranunculales</taxon>
        <taxon>Papaveraceae</taxon>
        <taxon>Papaveroideae</taxon>
        <taxon>Papaver</taxon>
    </lineage>
</organism>
<feature type="signal peptide" evidence="1">
    <location>
        <begin position="1"/>
        <end position="28"/>
    </location>
</feature>
<dbReference type="EMBL" id="JAJJMB010016582">
    <property type="protein sequence ID" value="KAI3846113.1"/>
    <property type="molecule type" value="Genomic_DNA"/>
</dbReference>
<name>A0AAD4S007_9MAGN</name>
<gene>
    <name evidence="2" type="ORF">MKW98_015482</name>
</gene>
<proteinExistence type="predicted"/>
<evidence type="ECO:0000313" key="3">
    <source>
        <dbReference type="Proteomes" id="UP001202328"/>
    </source>
</evidence>
<feature type="chain" id="PRO_5041965756" evidence="1">
    <location>
        <begin position="29"/>
        <end position="123"/>
    </location>
</feature>